<accession>A0A4Q9L5S5</accession>
<gene>
    <name evidence="1" type="ORF">CWI39_1058p0020</name>
</gene>
<dbReference type="EMBL" id="PIXR01001058">
    <property type="protein sequence ID" value="TBU02953.1"/>
    <property type="molecule type" value="Genomic_DNA"/>
</dbReference>
<evidence type="ECO:0000313" key="1">
    <source>
        <dbReference type="EMBL" id="TBU02953.1"/>
    </source>
</evidence>
<dbReference type="VEuPathDB" id="MicrosporidiaDB:CWI39_1058p0020"/>
<reference evidence="1 2" key="1">
    <citation type="submission" date="2017-12" db="EMBL/GenBank/DDBJ databases">
        <authorList>
            <person name="Pombert J.-F."/>
            <person name="Haag K.L."/>
            <person name="Ebert D."/>
        </authorList>
    </citation>
    <scope>NUCLEOTIDE SEQUENCE [LARGE SCALE GENOMIC DNA]</scope>
    <source>
        <strain evidence="1">IL-BN-2</strain>
    </source>
</reference>
<name>A0A4Q9L5S5_9MICR</name>
<evidence type="ECO:0000313" key="2">
    <source>
        <dbReference type="Proteomes" id="UP000293045"/>
    </source>
</evidence>
<dbReference type="AlphaFoldDB" id="A0A4Q9L5S5"/>
<dbReference type="VEuPathDB" id="MicrosporidiaDB:CWI36_0626p0010"/>
<comment type="caution">
    <text evidence="1">The sequence shown here is derived from an EMBL/GenBank/DDBJ whole genome shotgun (WGS) entry which is preliminary data.</text>
</comment>
<organism evidence="1 2">
    <name type="scientific">Hamiltosporidium magnivora</name>
    <dbReference type="NCBI Taxonomy" id="148818"/>
    <lineage>
        <taxon>Eukaryota</taxon>
        <taxon>Fungi</taxon>
        <taxon>Fungi incertae sedis</taxon>
        <taxon>Microsporidia</taxon>
        <taxon>Dubosqiidae</taxon>
        <taxon>Hamiltosporidium</taxon>
    </lineage>
</organism>
<sequence>MNLYLEDQRCKNFSGVECNNKGCKPEKILEKILLEPDDTSSNKKKEGNVNIIETHQTEIYNEFKLKLMKFVHNNSKNSNEIALNKCHGPINPPPCPIEPMLFPYTPPLFFNDLYNPRYFYDL</sequence>
<dbReference type="Proteomes" id="UP000293045">
    <property type="component" value="Unassembled WGS sequence"/>
</dbReference>
<protein>
    <submittedName>
        <fullName evidence="1">Uncharacterized protein</fullName>
    </submittedName>
</protein>
<proteinExistence type="predicted"/>